<dbReference type="Proteomes" id="UP001165488">
    <property type="component" value="Unassembled WGS sequence"/>
</dbReference>
<evidence type="ECO:0000256" key="2">
    <source>
        <dbReference type="RuleBase" id="RU004508"/>
    </source>
</evidence>
<gene>
    <name evidence="3" type="ORF">MM236_10035</name>
</gene>
<reference evidence="3" key="1">
    <citation type="submission" date="2022-03" db="EMBL/GenBank/DDBJ databases">
        <title>De novo assembled genomes of Belliella spp. (Cyclobacteriaceae) strains.</title>
        <authorList>
            <person name="Szabo A."/>
            <person name="Korponai K."/>
            <person name="Felfoldi T."/>
        </authorList>
    </citation>
    <scope>NUCLEOTIDE SEQUENCE</scope>
    <source>
        <strain evidence="3">DSM 107340</strain>
    </source>
</reference>
<keyword evidence="3" id="KW-0808">Transferase</keyword>
<dbReference type="InterPro" id="IPR015422">
    <property type="entry name" value="PyrdxlP-dep_Trfase_small"/>
</dbReference>
<name>A0ABS9UNX2_9BACT</name>
<dbReference type="PANTHER" id="PTHR30244">
    <property type="entry name" value="TRANSAMINASE"/>
    <property type="match status" value="1"/>
</dbReference>
<dbReference type="PIRSF" id="PIRSF000390">
    <property type="entry name" value="PLP_StrS"/>
    <property type="match status" value="1"/>
</dbReference>
<evidence type="ECO:0000256" key="1">
    <source>
        <dbReference type="ARBA" id="ARBA00037999"/>
    </source>
</evidence>
<keyword evidence="3" id="KW-0032">Aminotransferase</keyword>
<dbReference type="InterPro" id="IPR015424">
    <property type="entry name" value="PyrdxlP-dep_Trfase"/>
</dbReference>
<dbReference type="EMBL" id="JAKZGS010000007">
    <property type="protein sequence ID" value="MCH7398330.1"/>
    <property type="molecule type" value="Genomic_DNA"/>
</dbReference>
<dbReference type="SUPFAM" id="SSF53383">
    <property type="entry name" value="PLP-dependent transferases"/>
    <property type="match status" value="1"/>
</dbReference>
<dbReference type="Gene3D" id="3.40.640.10">
    <property type="entry name" value="Type I PLP-dependent aspartate aminotransferase-like (Major domain)"/>
    <property type="match status" value="1"/>
</dbReference>
<dbReference type="CDD" id="cd00616">
    <property type="entry name" value="AHBA_syn"/>
    <property type="match status" value="1"/>
</dbReference>
<comment type="caution">
    <text evidence="3">The sequence shown here is derived from an EMBL/GenBank/DDBJ whole genome shotgun (WGS) entry which is preliminary data.</text>
</comment>
<keyword evidence="4" id="KW-1185">Reference proteome</keyword>
<sequence>MSNPILLSSPLLEGNEKKYVEEVLQSPYIAAGGTFLDRFEKAFTPLLDPHKLIALNSGTSAIHLALILLNVKEGDEVICQSFTFCASANPIVYLGAKPIFVDSEEDTWNMCPIALEEAIIDRMKFGKKPRAIIIVDLFGVPAKYDELCALSMKYEIPILEDAAESLGSSYKGKACGTFGEFGVFSFNGNKIISTGGGGALVSKNLDLLEKGRYLSTQAREKVHYFEHHAVGYNYRMGTIPAAIGLAQLETLDQKISQRRAVFANYQKMLDDFSEISFLAEPAYVFSNRWLTAIQIDSQKAEYNREDLRIALEKEQIESRYLWKPLHLQMVFKDFPYYGTDIAEKIYDKGLCLPSSSHLTMEDQLHVVKVIAALHQKKASPNV</sequence>
<organism evidence="3 4">
    <name type="scientific">Belliella calami</name>
    <dbReference type="NCBI Taxonomy" id="2923436"/>
    <lineage>
        <taxon>Bacteria</taxon>
        <taxon>Pseudomonadati</taxon>
        <taxon>Bacteroidota</taxon>
        <taxon>Cytophagia</taxon>
        <taxon>Cytophagales</taxon>
        <taxon>Cyclobacteriaceae</taxon>
        <taxon>Belliella</taxon>
    </lineage>
</organism>
<dbReference type="Pfam" id="PF01041">
    <property type="entry name" value="DegT_DnrJ_EryC1"/>
    <property type="match status" value="1"/>
</dbReference>
<dbReference type="GO" id="GO:0008483">
    <property type="term" value="F:transaminase activity"/>
    <property type="evidence" value="ECO:0007669"/>
    <property type="project" value="UniProtKB-KW"/>
</dbReference>
<evidence type="ECO:0000313" key="3">
    <source>
        <dbReference type="EMBL" id="MCH7398330.1"/>
    </source>
</evidence>
<dbReference type="InterPro" id="IPR015421">
    <property type="entry name" value="PyrdxlP-dep_Trfase_major"/>
</dbReference>
<comment type="similarity">
    <text evidence="1 2">Belongs to the DegT/DnrJ/EryC1 family.</text>
</comment>
<dbReference type="Gene3D" id="3.90.1150.10">
    <property type="entry name" value="Aspartate Aminotransferase, domain 1"/>
    <property type="match status" value="1"/>
</dbReference>
<dbReference type="PANTHER" id="PTHR30244:SF34">
    <property type="entry name" value="DTDP-4-AMINO-4,6-DIDEOXYGALACTOSE TRANSAMINASE"/>
    <property type="match status" value="1"/>
</dbReference>
<dbReference type="InterPro" id="IPR000653">
    <property type="entry name" value="DegT/StrS_aminotransferase"/>
</dbReference>
<protein>
    <submittedName>
        <fullName evidence="3">DegT/DnrJ/EryC1/StrS family aminotransferase</fullName>
    </submittedName>
</protein>
<keyword evidence="2" id="KW-0663">Pyridoxal phosphate</keyword>
<proteinExistence type="inferred from homology"/>
<dbReference type="RefSeq" id="WP_241274844.1">
    <property type="nucleotide sequence ID" value="NZ_JAKZGS010000007.1"/>
</dbReference>
<evidence type="ECO:0000313" key="4">
    <source>
        <dbReference type="Proteomes" id="UP001165488"/>
    </source>
</evidence>
<accession>A0ABS9UNX2</accession>